<keyword evidence="1" id="KW-0812">Transmembrane</keyword>
<keyword evidence="1" id="KW-1133">Transmembrane helix</keyword>
<dbReference type="InterPro" id="IPR020169">
    <property type="entry name" value="Intrinsic_membrane_PufX"/>
</dbReference>
<proteinExistence type="predicted"/>
<dbReference type="EMBL" id="LJSG01000020">
    <property type="protein sequence ID" value="KPP89859.1"/>
    <property type="molecule type" value="Genomic_DNA"/>
</dbReference>
<sequence length="76" mass="8105">MAQHDYINETPGQRLRNWILSEMLRGAGYAAAVLLGIGAIIGLIWVVGQFLPEDSKNAPPPMPYSALEAPVATATA</sequence>
<dbReference type="Pfam" id="PF11511">
    <property type="entry name" value="RhodobacterPufX"/>
    <property type="match status" value="1"/>
</dbReference>
<evidence type="ECO:0000313" key="2">
    <source>
        <dbReference type="EMBL" id="CUX80884.1"/>
    </source>
</evidence>
<dbReference type="Proteomes" id="UP000182045">
    <property type="component" value="Unassembled WGS sequence"/>
</dbReference>
<evidence type="ECO:0000313" key="5">
    <source>
        <dbReference type="Proteomes" id="UP000182045"/>
    </source>
</evidence>
<protein>
    <submittedName>
        <fullName evidence="2 3">Membrane protein PufX</fullName>
    </submittedName>
</protein>
<dbReference type="AlphaFoldDB" id="A0A0P8A6W7"/>
<feature type="transmembrane region" description="Helical" evidence="1">
    <location>
        <begin position="27"/>
        <end position="47"/>
    </location>
</feature>
<gene>
    <name evidence="3" type="primary">pufX</name>
    <name evidence="2" type="ORF">Ga0058931_1396</name>
    <name evidence="3" type="ORF">HLUCCA05_06780</name>
</gene>
<dbReference type="Gene3D" id="1.20.5.920">
    <property type="entry name" value="rhodobacter sphaeroides pufx membrane protein"/>
    <property type="match status" value="1"/>
</dbReference>
<reference evidence="3 4" key="1">
    <citation type="submission" date="2015-09" db="EMBL/GenBank/DDBJ databases">
        <title>Identification and resolution of microdiversity through metagenomic sequencing of parallel consortia.</title>
        <authorList>
            <person name="Nelson W.C."/>
            <person name="Romine M.F."/>
            <person name="Lindemann S.R."/>
        </authorList>
    </citation>
    <scope>NUCLEOTIDE SEQUENCE [LARGE SCALE GENOMIC DNA]</scope>
    <source>
        <strain evidence="3">HL-91</strain>
    </source>
</reference>
<evidence type="ECO:0000313" key="3">
    <source>
        <dbReference type="EMBL" id="KPP89859.1"/>
    </source>
</evidence>
<reference evidence="2 5" key="2">
    <citation type="submission" date="2016-01" db="EMBL/GenBank/DDBJ databases">
        <authorList>
            <person name="Varghese N."/>
        </authorList>
    </citation>
    <scope>NUCLEOTIDE SEQUENCE [LARGE SCALE GENOMIC DNA]</scope>
    <source>
        <strain evidence="2 5">HL-91</strain>
    </source>
</reference>
<evidence type="ECO:0000313" key="4">
    <source>
        <dbReference type="Proteomes" id="UP000050413"/>
    </source>
</evidence>
<keyword evidence="5" id="KW-1185">Reference proteome</keyword>
<evidence type="ECO:0000256" key="1">
    <source>
        <dbReference type="SAM" id="Phobius"/>
    </source>
</evidence>
<organism evidence="3 4">
    <name type="scientific">Roseibaca calidilacus</name>
    <dbReference type="NCBI Taxonomy" id="1666912"/>
    <lineage>
        <taxon>Bacteria</taxon>
        <taxon>Pseudomonadati</taxon>
        <taxon>Pseudomonadota</taxon>
        <taxon>Alphaproteobacteria</taxon>
        <taxon>Rhodobacterales</taxon>
        <taxon>Paracoccaceae</taxon>
        <taxon>Roseinatronobacter</taxon>
    </lineage>
</organism>
<dbReference type="STRING" id="1666912.Ga0058931_1396"/>
<keyword evidence="1" id="KW-0472">Membrane</keyword>
<dbReference type="Proteomes" id="UP000050413">
    <property type="component" value="Unassembled WGS sequence"/>
</dbReference>
<name>A0A0P8A6W7_9RHOB</name>
<dbReference type="EMBL" id="FBYC01000004">
    <property type="protein sequence ID" value="CUX80884.1"/>
    <property type="molecule type" value="Genomic_DNA"/>
</dbReference>
<comment type="caution">
    <text evidence="3">The sequence shown here is derived from an EMBL/GenBank/DDBJ whole genome shotgun (WGS) entry which is preliminary data.</text>
</comment>
<accession>A0A0P8A6W7</accession>
<dbReference type="RefSeq" id="WP_072245687.1">
    <property type="nucleotide sequence ID" value="NZ_FBYC01000004.1"/>
</dbReference>